<name>A0AAE0TJ50_9BIVA</name>
<proteinExistence type="predicted"/>
<keyword evidence="3" id="KW-1185">Reference proteome</keyword>
<keyword evidence="1" id="KW-0472">Membrane</keyword>
<reference evidence="2" key="2">
    <citation type="journal article" date="2021" name="Genome Biol. Evol.">
        <title>Developing a high-quality reference genome for a parasitic bivalve with doubly uniparental inheritance (Bivalvia: Unionida).</title>
        <authorList>
            <person name="Smith C.H."/>
        </authorList>
    </citation>
    <scope>NUCLEOTIDE SEQUENCE</scope>
    <source>
        <strain evidence="2">CHS0354</strain>
        <tissue evidence="2">Mantle</tissue>
    </source>
</reference>
<dbReference type="Proteomes" id="UP001195483">
    <property type="component" value="Unassembled WGS sequence"/>
</dbReference>
<dbReference type="EMBL" id="JAEAOA010001082">
    <property type="protein sequence ID" value="KAK3610894.1"/>
    <property type="molecule type" value="Genomic_DNA"/>
</dbReference>
<sequence length="169" mass="19429">KCSLLFIQPTSWEVRLVEACAVLTGWPVSSALWASFLVRRGLGRRRLGRPSSNTRLKTTMLSYMLCTIWFNYHPTYLTVFITKYCQKVYRVSTKNLAIALRQQHSGSFKIIRPRADYIIICCSTANQVAKYLEINTIAGVKVDRHRAMKKMPTRTNINNEKITPPTTKQ</sequence>
<reference evidence="2" key="1">
    <citation type="journal article" date="2021" name="Genome Biol. Evol.">
        <title>A High-Quality Reference Genome for a Parasitic Bivalve with Doubly Uniparental Inheritance (Bivalvia: Unionida).</title>
        <authorList>
            <person name="Smith C.H."/>
        </authorList>
    </citation>
    <scope>NUCLEOTIDE SEQUENCE</scope>
    <source>
        <strain evidence="2">CHS0354</strain>
    </source>
</reference>
<feature type="transmembrane region" description="Helical" evidence="1">
    <location>
        <begin position="59"/>
        <end position="81"/>
    </location>
</feature>
<feature type="transmembrane region" description="Helical" evidence="1">
    <location>
        <begin position="16"/>
        <end position="38"/>
    </location>
</feature>
<reference evidence="2" key="3">
    <citation type="submission" date="2023-05" db="EMBL/GenBank/DDBJ databases">
        <authorList>
            <person name="Smith C.H."/>
        </authorList>
    </citation>
    <scope>NUCLEOTIDE SEQUENCE</scope>
    <source>
        <strain evidence="2">CHS0354</strain>
        <tissue evidence="2">Mantle</tissue>
    </source>
</reference>
<protein>
    <submittedName>
        <fullName evidence="2">Uncharacterized protein</fullName>
    </submittedName>
</protein>
<dbReference type="AlphaFoldDB" id="A0AAE0TJ50"/>
<comment type="caution">
    <text evidence="2">The sequence shown here is derived from an EMBL/GenBank/DDBJ whole genome shotgun (WGS) entry which is preliminary data.</text>
</comment>
<organism evidence="2 3">
    <name type="scientific">Potamilus streckersoni</name>
    <dbReference type="NCBI Taxonomy" id="2493646"/>
    <lineage>
        <taxon>Eukaryota</taxon>
        <taxon>Metazoa</taxon>
        <taxon>Spiralia</taxon>
        <taxon>Lophotrochozoa</taxon>
        <taxon>Mollusca</taxon>
        <taxon>Bivalvia</taxon>
        <taxon>Autobranchia</taxon>
        <taxon>Heteroconchia</taxon>
        <taxon>Palaeoheterodonta</taxon>
        <taxon>Unionida</taxon>
        <taxon>Unionoidea</taxon>
        <taxon>Unionidae</taxon>
        <taxon>Ambleminae</taxon>
        <taxon>Lampsilini</taxon>
        <taxon>Potamilus</taxon>
    </lineage>
</organism>
<keyword evidence="1" id="KW-0812">Transmembrane</keyword>
<keyword evidence="1" id="KW-1133">Transmembrane helix</keyword>
<accession>A0AAE0TJ50</accession>
<evidence type="ECO:0000256" key="1">
    <source>
        <dbReference type="SAM" id="Phobius"/>
    </source>
</evidence>
<feature type="non-terminal residue" evidence="2">
    <location>
        <position position="1"/>
    </location>
</feature>
<gene>
    <name evidence="2" type="ORF">CHS0354_017495</name>
</gene>
<evidence type="ECO:0000313" key="3">
    <source>
        <dbReference type="Proteomes" id="UP001195483"/>
    </source>
</evidence>
<evidence type="ECO:0000313" key="2">
    <source>
        <dbReference type="EMBL" id="KAK3610894.1"/>
    </source>
</evidence>